<sequence>MPETTSTADLDLDAIQVRETGVGLFQVEIQARGARFLADEPVGFGGMGSGPDPYDLLAAALGACTTMTLRLYARRKAWPLEEVSVRVSHARDSLTARDAFNREITVTGALDEAQRVRLGEIADRCPVHQTLARGADVVTRFVAPAALGENGGTGLHMRHMSEACEQG</sequence>
<dbReference type="PANTHER" id="PTHR39624">
    <property type="entry name" value="PROTEIN INVOLVED IN RIMO-MEDIATED BETA-METHYLTHIOLATION OF RIBOSOMAL PROTEIN S12 YCAO"/>
    <property type="match status" value="1"/>
</dbReference>
<gene>
    <name evidence="1" type="ORF">MZV50_11495</name>
</gene>
<name>A0ABY5A1W3_9CAUL</name>
<dbReference type="PANTHER" id="PTHR39624:SF2">
    <property type="entry name" value="OSMC-LIKE PROTEIN"/>
    <property type="match status" value="1"/>
</dbReference>
<dbReference type="SUPFAM" id="SSF82784">
    <property type="entry name" value="OsmC-like"/>
    <property type="match status" value="1"/>
</dbReference>
<dbReference type="InterPro" id="IPR015946">
    <property type="entry name" value="KH_dom-like_a/b"/>
</dbReference>
<dbReference type="InterPro" id="IPR003718">
    <property type="entry name" value="OsmC/Ohr_fam"/>
</dbReference>
<organism evidence="1 2">
    <name type="scientific">Caulobacter segnis</name>
    <dbReference type="NCBI Taxonomy" id="88688"/>
    <lineage>
        <taxon>Bacteria</taxon>
        <taxon>Pseudomonadati</taxon>
        <taxon>Pseudomonadota</taxon>
        <taxon>Alphaproteobacteria</taxon>
        <taxon>Caulobacterales</taxon>
        <taxon>Caulobacteraceae</taxon>
        <taxon>Caulobacter</taxon>
    </lineage>
</organism>
<dbReference type="Proteomes" id="UP001057520">
    <property type="component" value="Chromosome"/>
</dbReference>
<keyword evidence="2" id="KW-1185">Reference proteome</keyword>
<evidence type="ECO:0000313" key="1">
    <source>
        <dbReference type="EMBL" id="USQ98121.1"/>
    </source>
</evidence>
<protein>
    <submittedName>
        <fullName evidence="1">OsmC family protein</fullName>
    </submittedName>
</protein>
<reference evidence="1 2" key="1">
    <citation type="submission" date="2022-04" db="EMBL/GenBank/DDBJ databases">
        <title>Genome sequence of soybean root-associated Caulobacter segnis RL271.</title>
        <authorList>
            <person name="Longley R."/>
            <person name="Bonito G."/>
            <person name="Trigodet F."/>
            <person name="Crosson S."/>
            <person name="Fiebig A."/>
        </authorList>
    </citation>
    <scope>NUCLEOTIDE SEQUENCE [LARGE SCALE GENOMIC DNA]</scope>
    <source>
        <strain evidence="1 2">RL271</strain>
    </source>
</reference>
<dbReference type="Gene3D" id="3.30.300.20">
    <property type="match status" value="1"/>
</dbReference>
<dbReference type="Pfam" id="PF02566">
    <property type="entry name" value="OsmC"/>
    <property type="match status" value="1"/>
</dbReference>
<dbReference type="InterPro" id="IPR036102">
    <property type="entry name" value="OsmC/Ohrsf"/>
</dbReference>
<proteinExistence type="predicted"/>
<evidence type="ECO:0000313" key="2">
    <source>
        <dbReference type="Proteomes" id="UP001057520"/>
    </source>
</evidence>
<dbReference type="EMBL" id="CP096040">
    <property type="protein sequence ID" value="USQ98121.1"/>
    <property type="molecule type" value="Genomic_DNA"/>
</dbReference>
<accession>A0ABY5A1W3</accession>